<dbReference type="Gene3D" id="1.10.510.10">
    <property type="entry name" value="Transferase(Phosphotransferase) domain 1"/>
    <property type="match status" value="1"/>
</dbReference>
<dbReference type="RefSeq" id="WP_182584341.1">
    <property type="nucleotide sequence ID" value="NZ_JABVCQ010000024.1"/>
</dbReference>
<protein>
    <recommendedName>
        <fullName evidence="2">Protein kinase domain-containing protein</fullName>
    </recommendedName>
</protein>
<comment type="caution">
    <text evidence="3">The sequence shown here is derived from an EMBL/GenBank/DDBJ whole genome shotgun (WGS) entry which is preliminary data.</text>
</comment>
<dbReference type="InterPro" id="IPR011009">
    <property type="entry name" value="Kinase-like_dom_sf"/>
</dbReference>
<dbReference type="AlphaFoldDB" id="A0A839HCR2"/>
<dbReference type="Proteomes" id="UP000548632">
    <property type="component" value="Unassembled WGS sequence"/>
</dbReference>
<dbReference type="GO" id="GO:0004674">
    <property type="term" value="F:protein serine/threonine kinase activity"/>
    <property type="evidence" value="ECO:0007669"/>
    <property type="project" value="TreeGrafter"/>
</dbReference>
<dbReference type="Gene3D" id="3.40.50.1010">
    <property type="entry name" value="5'-nuclease"/>
    <property type="match status" value="1"/>
</dbReference>
<keyword evidence="4" id="KW-1185">Reference proteome</keyword>
<evidence type="ECO:0000256" key="1">
    <source>
        <dbReference type="SAM" id="MobiDB-lite"/>
    </source>
</evidence>
<feature type="compositionally biased region" description="Polar residues" evidence="1">
    <location>
        <begin position="573"/>
        <end position="594"/>
    </location>
</feature>
<feature type="domain" description="Protein kinase" evidence="2">
    <location>
        <begin position="233"/>
        <end position="615"/>
    </location>
</feature>
<evidence type="ECO:0000313" key="4">
    <source>
        <dbReference type="Proteomes" id="UP000548632"/>
    </source>
</evidence>
<feature type="region of interest" description="Disordered" evidence="1">
    <location>
        <begin position="573"/>
        <end position="603"/>
    </location>
</feature>
<reference evidence="3 4" key="1">
    <citation type="journal article" date="2020" name="Arch. Microbiol.">
        <title>The genome sequence of the giant phototrophic gammaproteobacterium Thiospirillum jenense gives insight into its physiological properties and phylogenetic relationships.</title>
        <authorList>
            <person name="Imhoff J.F."/>
            <person name="Meyer T.E."/>
            <person name="Kyndt J.A."/>
        </authorList>
    </citation>
    <scope>NUCLEOTIDE SEQUENCE [LARGE SCALE GENOMIC DNA]</scope>
    <source>
        <strain evidence="3 4">DSM 216</strain>
    </source>
</reference>
<accession>A0A839HCR2</accession>
<name>A0A839HCR2_9GAMM</name>
<dbReference type="PANTHER" id="PTHR44167:SF24">
    <property type="entry name" value="SERINE_THREONINE-PROTEIN KINASE CHK2"/>
    <property type="match status" value="1"/>
</dbReference>
<dbReference type="GO" id="GO:0005524">
    <property type="term" value="F:ATP binding"/>
    <property type="evidence" value="ECO:0007669"/>
    <property type="project" value="InterPro"/>
</dbReference>
<dbReference type="InterPro" id="IPR000719">
    <property type="entry name" value="Prot_kinase_dom"/>
</dbReference>
<proteinExistence type="predicted"/>
<dbReference type="GO" id="GO:0005737">
    <property type="term" value="C:cytoplasm"/>
    <property type="evidence" value="ECO:0007669"/>
    <property type="project" value="TreeGrafter"/>
</dbReference>
<dbReference type="PROSITE" id="PS50011">
    <property type="entry name" value="PROTEIN_KINASE_DOM"/>
    <property type="match status" value="1"/>
</dbReference>
<dbReference type="Pfam" id="PF00069">
    <property type="entry name" value="Pkinase"/>
    <property type="match status" value="1"/>
</dbReference>
<evidence type="ECO:0000259" key="2">
    <source>
        <dbReference type="PROSITE" id="PS50011"/>
    </source>
</evidence>
<gene>
    <name evidence="3" type="ORF">HUK38_10795</name>
</gene>
<sequence>MTSLELESLCKNYKIFVDTNALMLENAEIFHKNIHDALYQTNTKIILAMRVYNEIKKVAESTDNNTRSRAKYALKVVEHFNNSNLLDVREEENEVIGGSKIFADAVFPMVFSKNRLKHNLCLITQDAKLAIDMLNIKYSQSITSYKDMKIVFIHNRTYSLHEWEPRLERTHGLKWEPQSINGTTQKSTNRFTQENAEKFNLCSSPLIEKERLLSVSKLPSVGEYVFTSKLEKIYLKKFIASGGEGELFETNNGLVCKIYKQERLTNLRKRKLELMLNKNILIKGVCLPKKIVFNDQNQFVGYLMDKAQGHILQTSVFGKPVLKNKFPKWKRENLVQLALTIVQTIEKLHNVNIIIGDINPNNILVVDENTVFFVDTDSYQVENFPCPVGTPIFTAPELQGFNYADILRTKEHEMFAVATLIFMILFPGKTPYSSQGGEDLIANIKNRNFSYVREKDEADKKPFGPWRFIWSHLHFELKKNFEEVFSKGCKVAIEDWAKALGYYLKGIKEGHSSNELFPSSYRVQDGISMNCVECGKKELVSKVHFDKIQSEGWKFRCSRCREIYKLRMSMKISQPTQNNSSHAYNKPTQNQHKPNNSSVSKNNSGLLNFIKNFFS</sequence>
<evidence type="ECO:0000313" key="3">
    <source>
        <dbReference type="EMBL" id="MBB1126713.1"/>
    </source>
</evidence>
<dbReference type="PANTHER" id="PTHR44167">
    <property type="entry name" value="OVARIAN-SPECIFIC SERINE/THREONINE-PROTEIN KINASE LOK-RELATED"/>
    <property type="match status" value="1"/>
</dbReference>
<dbReference type="SUPFAM" id="SSF56112">
    <property type="entry name" value="Protein kinase-like (PK-like)"/>
    <property type="match status" value="1"/>
</dbReference>
<organism evidence="3 4">
    <name type="scientific">Thiospirillum jenense</name>
    <dbReference type="NCBI Taxonomy" id="1653858"/>
    <lineage>
        <taxon>Bacteria</taxon>
        <taxon>Pseudomonadati</taxon>
        <taxon>Pseudomonadota</taxon>
        <taxon>Gammaproteobacteria</taxon>
        <taxon>Chromatiales</taxon>
        <taxon>Chromatiaceae</taxon>
        <taxon>Thiospirillum</taxon>
    </lineage>
</organism>
<dbReference type="EMBL" id="JABVCQ010000024">
    <property type="protein sequence ID" value="MBB1126713.1"/>
    <property type="molecule type" value="Genomic_DNA"/>
</dbReference>